<keyword evidence="2" id="KW-1185">Reference proteome</keyword>
<evidence type="ECO:0000313" key="1">
    <source>
        <dbReference type="EMBL" id="OBZ87394.1"/>
    </source>
</evidence>
<accession>A0A1C7NJB8</accession>
<gene>
    <name evidence="1" type="ORF">A0J61_04550</name>
</gene>
<name>A0A1C7NJB8_9FUNG</name>
<dbReference type="InParanoid" id="A0A1C7NJB8"/>
<proteinExistence type="predicted"/>
<organism evidence="1 2">
    <name type="scientific">Choanephora cucurbitarum</name>
    <dbReference type="NCBI Taxonomy" id="101091"/>
    <lineage>
        <taxon>Eukaryota</taxon>
        <taxon>Fungi</taxon>
        <taxon>Fungi incertae sedis</taxon>
        <taxon>Mucoromycota</taxon>
        <taxon>Mucoromycotina</taxon>
        <taxon>Mucoromycetes</taxon>
        <taxon>Mucorales</taxon>
        <taxon>Mucorineae</taxon>
        <taxon>Choanephoraceae</taxon>
        <taxon>Choanephoroideae</taxon>
        <taxon>Choanephora</taxon>
    </lineage>
</organism>
<sequence>MSYEEKKIAETNLKKISEEIEDLPAVLKQGQGRFNLKQTNHKAKEMKGEEK</sequence>
<dbReference type="EMBL" id="LUGH01000226">
    <property type="protein sequence ID" value="OBZ87394.1"/>
    <property type="molecule type" value="Genomic_DNA"/>
</dbReference>
<dbReference type="Proteomes" id="UP000093000">
    <property type="component" value="Unassembled WGS sequence"/>
</dbReference>
<comment type="caution">
    <text evidence="1">The sequence shown here is derived from an EMBL/GenBank/DDBJ whole genome shotgun (WGS) entry which is preliminary data.</text>
</comment>
<reference evidence="1 2" key="1">
    <citation type="submission" date="2016-03" db="EMBL/GenBank/DDBJ databases">
        <title>Choanephora cucurbitarum.</title>
        <authorList>
            <person name="Min B."/>
            <person name="Park H."/>
            <person name="Park J.-H."/>
            <person name="Shin H.-D."/>
            <person name="Choi I.-G."/>
        </authorList>
    </citation>
    <scope>NUCLEOTIDE SEQUENCE [LARGE SCALE GENOMIC DNA]</scope>
    <source>
        <strain evidence="1 2">KUS-F28377</strain>
    </source>
</reference>
<dbReference type="AlphaFoldDB" id="A0A1C7NJB8"/>
<protein>
    <submittedName>
        <fullName evidence="1">Uncharacterized protein</fullName>
    </submittedName>
</protein>
<evidence type="ECO:0000313" key="2">
    <source>
        <dbReference type="Proteomes" id="UP000093000"/>
    </source>
</evidence>
<feature type="non-terminal residue" evidence="1">
    <location>
        <position position="51"/>
    </location>
</feature>